<feature type="transmembrane region" description="Helical" evidence="1">
    <location>
        <begin position="48"/>
        <end position="72"/>
    </location>
</feature>
<keyword evidence="1" id="KW-0812">Transmembrane</keyword>
<gene>
    <name evidence="2" type="ORF">GT409_04155</name>
</gene>
<reference evidence="2 3" key="1">
    <citation type="submission" date="2020-01" db="EMBL/GenBank/DDBJ databases">
        <title>Ponticoccus aerotolerans gen. nov., sp. nov., an anaerobic bacterium and proposal of Ponticoccusceae fam. nov., Ponticoccusles ord. nov. and Ponticoccuse classis nov. in the phylum Kiritimatiellaeota.</title>
        <authorList>
            <person name="Zhou L.Y."/>
            <person name="Du Z.J."/>
        </authorList>
    </citation>
    <scope>NUCLEOTIDE SEQUENCE [LARGE SCALE GENOMIC DNA]</scope>
    <source>
        <strain evidence="2 3">S-5007</strain>
    </source>
</reference>
<evidence type="ECO:0000313" key="3">
    <source>
        <dbReference type="Proteomes" id="UP000464954"/>
    </source>
</evidence>
<sequence>MIYQPIIANAGVPMIALEMPLMLIALIPVIVVELFVAKRLCGLSWKRITLGVSAANIVSTLIGVPLSWGLMLGLQLLTTGGGGYSGPLAMLVAVTVQAAWLLPYEEHLNWMVPTAMMVLFIPAFLISVWSERLLCQLFWKDTERTVIKRAVWIFNLVSYGILTAGVFIWLMISITSKTN</sequence>
<organism evidence="2 3">
    <name type="scientific">Tichowtungia aerotolerans</name>
    <dbReference type="NCBI Taxonomy" id="2697043"/>
    <lineage>
        <taxon>Bacteria</taxon>
        <taxon>Pseudomonadati</taxon>
        <taxon>Kiritimatiellota</taxon>
        <taxon>Tichowtungiia</taxon>
        <taxon>Tichowtungiales</taxon>
        <taxon>Tichowtungiaceae</taxon>
        <taxon>Tichowtungia</taxon>
    </lineage>
</organism>
<keyword evidence="3" id="KW-1185">Reference proteome</keyword>
<accession>A0A6P1M3J5</accession>
<dbReference type="AlphaFoldDB" id="A0A6P1M3J5"/>
<dbReference type="EMBL" id="CP047593">
    <property type="protein sequence ID" value="QHI68672.1"/>
    <property type="molecule type" value="Genomic_DNA"/>
</dbReference>
<keyword evidence="1" id="KW-0472">Membrane</keyword>
<keyword evidence="1" id="KW-1133">Transmembrane helix</keyword>
<dbReference type="KEGG" id="taer:GT409_04155"/>
<proteinExistence type="predicted"/>
<protein>
    <submittedName>
        <fullName evidence="2">Uncharacterized protein</fullName>
    </submittedName>
</protein>
<feature type="transmembrane region" description="Helical" evidence="1">
    <location>
        <begin position="110"/>
        <end position="130"/>
    </location>
</feature>
<evidence type="ECO:0000313" key="2">
    <source>
        <dbReference type="EMBL" id="QHI68672.1"/>
    </source>
</evidence>
<dbReference type="Proteomes" id="UP000464954">
    <property type="component" value="Chromosome"/>
</dbReference>
<evidence type="ECO:0000256" key="1">
    <source>
        <dbReference type="SAM" id="Phobius"/>
    </source>
</evidence>
<dbReference type="RefSeq" id="WP_160627222.1">
    <property type="nucleotide sequence ID" value="NZ_CP047593.1"/>
</dbReference>
<feature type="transmembrane region" description="Helical" evidence="1">
    <location>
        <begin position="12"/>
        <end position="36"/>
    </location>
</feature>
<feature type="transmembrane region" description="Helical" evidence="1">
    <location>
        <begin position="150"/>
        <end position="172"/>
    </location>
</feature>
<name>A0A6P1M3J5_9BACT</name>